<reference evidence="9" key="1">
    <citation type="submission" date="2023-05" db="EMBL/GenBank/DDBJ databases">
        <authorList>
            <person name="Zhang X."/>
        </authorList>
    </citation>
    <scope>NUCLEOTIDE SEQUENCE</scope>
    <source>
        <strain evidence="9">YF14B1</strain>
    </source>
</reference>
<feature type="chain" id="PRO_5042002276" description="prolyl oligopeptidase" evidence="6">
    <location>
        <begin position="20"/>
        <end position="724"/>
    </location>
</feature>
<dbReference type="RefSeq" id="WP_313987258.1">
    <property type="nucleotide sequence ID" value="NZ_JASJOS010000018.1"/>
</dbReference>
<dbReference type="GO" id="GO:0005829">
    <property type="term" value="C:cytosol"/>
    <property type="evidence" value="ECO:0007669"/>
    <property type="project" value="TreeGrafter"/>
</dbReference>
<dbReference type="PRINTS" id="PR00862">
    <property type="entry name" value="PROLIGOPTASE"/>
</dbReference>
<protein>
    <recommendedName>
        <fullName evidence="2">prolyl oligopeptidase</fullName>
        <ecNumber evidence="2">3.4.21.26</ecNumber>
    </recommendedName>
</protein>
<keyword evidence="5" id="KW-0720">Serine protease</keyword>
<evidence type="ECO:0000259" key="8">
    <source>
        <dbReference type="Pfam" id="PF02897"/>
    </source>
</evidence>
<keyword evidence="6" id="KW-0732">Signal</keyword>
<evidence type="ECO:0000259" key="7">
    <source>
        <dbReference type="Pfam" id="PF00326"/>
    </source>
</evidence>
<name>A0AAE3QTG9_9BACT</name>
<dbReference type="InterPro" id="IPR051167">
    <property type="entry name" value="Prolyl_oligopep/macrocyclase"/>
</dbReference>
<comment type="catalytic activity">
    <reaction evidence="1">
        <text>Hydrolysis of Pro-|-Xaa &gt;&gt; Ala-|-Xaa in oligopeptides.</text>
        <dbReference type="EC" id="3.4.21.26"/>
    </reaction>
</comment>
<comment type="caution">
    <text evidence="9">The sequence shown here is derived from an EMBL/GenBank/DDBJ whole genome shotgun (WGS) entry which is preliminary data.</text>
</comment>
<evidence type="ECO:0000256" key="2">
    <source>
        <dbReference type="ARBA" id="ARBA00011897"/>
    </source>
</evidence>
<organism evidence="9 10">
    <name type="scientific">Xanthocytophaga flava</name>
    <dbReference type="NCBI Taxonomy" id="3048013"/>
    <lineage>
        <taxon>Bacteria</taxon>
        <taxon>Pseudomonadati</taxon>
        <taxon>Bacteroidota</taxon>
        <taxon>Cytophagia</taxon>
        <taxon>Cytophagales</taxon>
        <taxon>Rhodocytophagaceae</taxon>
        <taxon>Xanthocytophaga</taxon>
    </lineage>
</organism>
<dbReference type="Pfam" id="PF02897">
    <property type="entry name" value="Peptidase_S9_N"/>
    <property type="match status" value="1"/>
</dbReference>
<feature type="signal peptide" evidence="6">
    <location>
        <begin position="1"/>
        <end position="19"/>
    </location>
</feature>
<evidence type="ECO:0000256" key="5">
    <source>
        <dbReference type="ARBA" id="ARBA00022825"/>
    </source>
</evidence>
<dbReference type="AlphaFoldDB" id="A0AAE3QTG9"/>
<proteinExistence type="predicted"/>
<sequence>MRKCLIIILLLGLQLPLFGQTALPVIAPKPVTEEYFGLKVTDPYRNVENLEDPEVKSWMKAQAEQARNTLNAIPGRQGLIDKMNEFDQRRVARITSLKILETDRYFYLKTRPQDQQPKLYYRDGYKGHETLLFDPEKYNREKAYSLNNFSPSPDGSKVAVCVSEKGAEMGQIIFINTQTQTLYPERLDRTWFNGSWLPDNKTFSYTPANSHNVQDPNARLNTKAMLHTTGTFQNKDKDVFSSASYPSMGIQPEEYPELAYDKATKLVYGTLSTVSRYLKVYYAPASQLTLPPLMWQPLFLPEQEITSFVSDSTHIYFITSKDAPHQKVMRMPLSAIDVNKAEVVVAENPEEAIDDQKLTITKDGIYFVRTRNGVEAMLYFVPRTGGELRKIELPQAAGSINLLAKSPKSSELWVTISGWTTDAKRYYFDLASHKFTSQPLSTEAEYPEYTDMVVEEVMIPSHDGVKVPVSLIYKKGTPKNGTAPVLIYGYGAYSASVNPAFSPSFLLWAQYGVLVIAHVRGGGELGEAWHKAGQKATKPNTWKDLIASAEYLIKNNYTGPQKIAIYGASAGGILIGRAMTERPDLFAAAIPKVGCLNAVRMEESPNGPVNVPEFGTVKKEDECKALIEMDAYLHIKEGIKYPATLITAGFNDPRVIAWQPAKFAARLMASNKSDKPILFLTDYEAGHGIGDAKQKQFENLADVYSFGLWQTGSPNFQTATLGNK</sequence>
<gene>
    <name evidence="9" type="ORF">QNI16_31820</name>
</gene>
<evidence type="ECO:0000256" key="4">
    <source>
        <dbReference type="ARBA" id="ARBA00022801"/>
    </source>
</evidence>
<feature type="domain" description="Peptidase S9A N-terminal" evidence="8">
    <location>
        <begin position="31"/>
        <end position="434"/>
    </location>
</feature>
<dbReference type="SUPFAM" id="SSF53474">
    <property type="entry name" value="alpha/beta-Hydrolases"/>
    <property type="match status" value="1"/>
</dbReference>
<dbReference type="InterPro" id="IPR023302">
    <property type="entry name" value="Pept_S9A_N"/>
</dbReference>
<dbReference type="InterPro" id="IPR002470">
    <property type="entry name" value="Peptidase_S9A"/>
</dbReference>
<dbReference type="InterPro" id="IPR029058">
    <property type="entry name" value="AB_hydrolase_fold"/>
</dbReference>
<dbReference type="GO" id="GO:0004252">
    <property type="term" value="F:serine-type endopeptidase activity"/>
    <property type="evidence" value="ECO:0007669"/>
    <property type="project" value="UniProtKB-EC"/>
</dbReference>
<evidence type="ECO:0000256" key="1">
    <source>
        <dbReference type="ARBA" id="ARBA00001070"/>
    </source>
</evidence>
<dbReference type="Gene3D" id="2.130.10.120">
    <property type="entry name" value="Prolyl oligopeptidase, N-terminal domain"/>
    <property type="match status" value="1"/>
</dbReference>
<feature type="domain" description="Peptidase S9 prolyl oligopeptidase catalytic" evidence="7">
    <location>
        <begin position="501"/>
        <end position="709"/>
    </location>
</feature>
<evidence type="ECO:0000313" key="10">
    <source>
        <dbReference type="Proteomes" id="UP001241110"/>
    </source>
</evidence>
<dbReference type="GO" id="GO:0070012">
    <property type="term" value="F:oligopeptidase activity"/>
    <property type="evidence" value="ECO:0007669"/>
    <property type="project" value="TreeGrafter"/>
</dbReference>
<evidence type="ECO:0000256" key="3">
    <source>
        <dbReference type="ARBA" id="ARBA00022670"/>
    </source>
</evidence>
<dbReference type="PANTHER" id="PTHR42881:SF2">
    <property type="entry name" value="PROLYL ENDOPEPTIDASE"/>
    <property type="match status" value="1"/>
</dbReference>
<accession>A0AAE3QTG9</accession>
<keyword evidence="3" id="KW-0645">Protease</keyword>
<dbReference type="EMBL" id="JASJOS010000018">
    <property type="protein sequence ID" value="MDJ1485130.1"/>
    <property type="molecule type" value="Genomic_DNA"/>
</dbReference>
<keyword evidence="4" id="KW-0378">Hydrolase</keyword>
<dbReference type="Gene3D" id="3.40.50.1820">
    <property type="entry name" value="alpha/beta hydrolase"/>
    <property type="match status" value="1"/>
</dbReference>
<evidence type="ECO:0000313" key="9">
    <source>
        <dbReference type="EMBL" id="MDJ1485130.1"/>
    </source>
</evidence>
<dbReference type="GO" id="GO:0006508">
    <property type="term" value="P:proteolysis"/>
    <property type="evidence" value="ECO:0007669"/>
    <property type="project" value="UniProtKB-KW"/>
</dbReference>
<dbReference type="EC" id="3.4.21.26" evidence="2"/>
<dbReference type="Proteomes" id="UP001241110">
    <property type="component" value="Unassembled WGS sequence"/>
</dbReference>
<dbReference type="Pfam" id="PF00326">
    <property type="entry name" value="Peptidase_S9"/>
    <property type="match status" value="1"/>
</dbReference>
<dbReference type="InterPro" id="IPR001375">
    <property type="entry name" value="Peptidase_S9_cat"/>
</dbReference>
<dbReference type="SUPFAM" id="SSF50993">
    <property type="entry name" value="Peptidase/esterase 'gauge' domain"/>
    <property type="match status" value="1"/>
</dbReference>
<dbReference type="PANTHER" id="PTHR42881">
    <property type="entry name" value="PROLYL ENDOPEPTIDASE"/>
    <property type="match status" value="1"/>
</dbReference>
<evidence type="ECO:0000256" key="6">
    <source>
        <dbReference type="SAM" id="SignalP"/>
    </source>
</evidence>